<dbReference type="KEGG" id="lcm:102360326"/>
<dbReference type="Proteomes" id="UP000008672">
    <property type="component" value="Unassembled WGS sequence"/>
</dbReference>
<reference evidence="5" key="2">
    <citation type="submission" date="2025-08" db="UniProtKB">
        <authorList>
            <consortium name="Ensembl"/>
        </authorList>
    </citation>
    <scope>IDENTIFICATION</scope>
</reference>
<dbReference type="InterPro" id="IPR006862">
    <property type="entry name" value="Thio_Ohase/aa_AcTrfase"/>
</dbReference>
<dbReference type="PIRSF" id="PIRSF016521">
    <property type="entry name" value="Acyl-CoA_hydro"/>
    <property type="match status" value="1"/>
</dbReference>
<feature type="domain" description="Acyl-CoA thioester hydrolase/bile acid-CoA amino acid N-acetyltransferase" evidence="3">
    <location>
        <begin position="43"/>
        <end position="175"/>
    </location>
</feature>
<dbReference type="InterPro" id="IPR029058">
    <property type="entry name" value="AB_hydrolase_fold"/>
</dbReference>
<evidence type="ECO:0000313" key="5">
    <source>
        <dbReference type="Ensembl" id="ENSLACP00000013137.1"/>
    </source>
</evidence>
<dbReference type="SUPFAM" id="SSF53474">
    <property type="entry name" value="alpha/beta-Hydrolases"/>
    <property type="match status" value="1"/>
</dbReference>
<evidence type="ECO:0000259" key="4">
    <source>
        <dbReference type="Pfam" id="PF08840"/>
    </source>
</evidence>
<dbReference type="MEROPS" id="S09.A51"/>
<dbReference type="GO" id="GO:0006631">
    <property type="term" value="P:fatty acid metabolic process"/>
    <property type="evidence" value="ECO:0007669"/>
    <property type="project" value="UniProtKB-KW"/>
</dbReference>
<dbReference type="GO" id="GO:0006637">
    <property type="term" value="P:acyl-CoA metabolic process"/>
    <property type="evidence" value="ECO:0007669"/>
    <property type="project" value="InterPro"/>
</dbReference>
<sequence length="445" mass="49025">MLYLSVSLRSLCMHRSRPFALKACRSLHQSAKVTVSPKKSLADEKVKIQASDLKPLQEVTLRALVANEQGCLFDSCAHYQADDTGAVDLDRDPSRGGDYTGIEPMGLLWSLSPAQMEKPHQRLQKREVMKSPMQVEVIVHRGYTNPGAIPGQVLAKAKAERWFSGPGIRRVCLKEGRVRGSLFLPPGDGPFPGVIDMFGDEGGLVEYRSSLLASRGFVSLALPYLCFEDLPQTMSDFQLEYFEDAVRFLQRHPKVKDTGIGVIGTAKGADLALSMASFLQQVTATVCISGCSANTVADLHYKDLTLPGLGYNVDRIRIMDNGVLDVSEALDDPTELANVNSIIPIEKAQGPFLFVVGEEDHYWKSKFFAEQAIRRLKRHGKNNFQLLTYAGAGHRIDPPCSPFCLVDIDRVLGVPVLGGGEAKSHAHAQMDSWGKIQDFLRMHLS</sequence>
<dbReference type="RefSeq" id="XP_006004813.1">
    <property type="nucleotide sequence ID" value="XM_006004751.3"/>
</dbReference>
<protein>
    <submittedName>
        <fullName evidence="5">Uncharacterized protein</fullName>
    </submittedName>
</protein>
<keyword evidence="6" id="KW-1185">Reference proteome</keyword>
<dbReference type="GeneTree" id="ENSGT01010000222336"/>
<reference evidence="6" key="1">
    <citation type="submission" date="2011-08" db="EMBL/GenBank/DDBJ databases">
        <title>The draft genome of Latimeria chalumnae.</title>
        <authorList>
            <person name="Di Palma F."/>
            <person name="Alfoldi J."/>
            <person name="Johnson J."/>
            <person name="Berlin A."/>
            <person name="Gnerre S."/>
            <person name="Jaffe D."/>
            <person name="MacCallum I."/>
            <person name="Young S."/>
            <person name="Walker B.J."/>
            <person name="Lander E."/>
            <person name="Lindblad-Toh K."/>
        </authorList>
    </citation>
    <scope>NUCLEOTIDE SEQUENCE [LARGE SCALE GENOMIC DNA]</scope>
    <source>
        <strain evidence="6">Wild caught</strain>
    </source>
</reference>
<evidence type="ECO:0000256" key="1">
    <source>
        <dbReference type="ARBA" id="ARBA00006538"/>
    </source>
</evidence>
<dbReference type="eggNOG" id="ENOG502QQ8Z">
    <property type="taxonomic scope" value="Eukaryota"/>
</dbReference>
<keyword evidence="2" id="KW-0443">Lipid metabolism</keyword>
<feature type="domain" description="BAAT/Acyl-CoA thioester hydrolase C-terminal" evidence="4">
    <location>
        <begin position="238"/>
        <end position="444"/>
    </location>
</feature>
<dbReference type="EMBL" id="AFYH01154463">
    <property type="status" value="NOT_ANNOTATED_CDS"/>
    <property type="molecule type" value="Genomic_DNA"/>
</dbReference>
<dbReference type="STRING" id="7897.ENSLACP00000013137"/>
<dbReference type="InParanoid" id="H3AU16"/>
<dbReference type="InterPro" id="IPR014940">
    <property type="entry name" value="BAAT_C"/>
</dbReference>
<dbReference type="Ensembl" id="ENSLACT00000013233.1">
    <property type="protein sequence ID" value="ENSLACP00000013137.1"/>
    <property type="gene ID" value="ENSLACG00000011570.1"/>
</dbReference>
<dbReference type="AlphaFoldDB" id="H3AU16"/>
<dbReference type="Gene3D" id="3.40.50.1820">
    <property type="entry name" value="alpha/beta hydrolase"/>
    <property type="match status" value="1"/>
</dbReference>
<dbReference type="Bgee" id="ENSLACG00000011570">
    <property type="expression patterns" value="Expressed in muscle tissue and 4 other cell types or tissues"/>
</dbReference>
<proteinExistence type="inferred from homology"/>
<evidence type="ECO:0000313" key="6">
    <source>
        <dbReference type="Proteomes" id="UP000008672"/>
    </source>
</evidence>
<dbReference type="OrthoDB" id="6347013at2759"/>
<reference evidence="5" key="3">
    <citation type="submission" date="2025-09" db="UniProtKB">
        <authorList>
            <consortium name="Ensembl"/>
        </authorList>
    </citation>
    <scope>IDENTIFICATION</scope>
</reference>
<keyword evidence="2" id="KW-0276">Fatty acid metabolism</keyword>
<comment type="similarity">
    <text evidence="1">Belongs to the C/M/P thioester hydrolase family.</text>
</comment>
<dbReference type="Pfam" id="PF08840">
    <property type="entry name" value="BAAT_C"/>
    <property type="match status" value="1"/>
</dbReference>
<evidence type="ECO:0000259" key="3">
    <source>
        <dbReference type="Pfam" id="PF04775"/>
    </source>
</evidence>
<gene>
    <name evidence="5" type="primary">LOC102360326</name>
</gene>
<dbReference type="OMA" id="IEKPYQR"/>
<dbReference type="GeneID" id="102360326"/>
<dbReference type="PANTHER" id="PTHR10824">
    <property type="entry name" value="ACYL-COENZYME A THIOESTERASE-RELATED"/>
    <property type="match status" value="1"/>
</dbReference>
<dbReference type="PANTHER" id="PTHR10824:SF39">
    <property type="entry name" value="DYNEIN AXONEMAL LIGHT CHAIN 1"/>
    <property type="match status" value="1"/>
</dbReference>
<accession>H3AU16</accession>
<dbReference type="InterPro" id="IPR016662">
    <property type="entry name" value="Acyl-CoA_thioEstase_long-chain"/>
</dbReference>
<name>H3AU16_LATCH</name>
<dbReference type="FunFam" id="2.60.40.2240:FF:000001">
    <property type="entry name" value="acyl-coenzyme A thioesterase 4"/>
    <property type="match status" value="1"/>
</dbReference>
<evidence type="ECO:0000256" key="2">
    <source>
        <dbReference type="ARBA" id="ARBA00022832"/>
    </source>
</evidence>
<dbReference type="GO" id="GO:0047617">
    <property type="term" value="F:fatty acyl-CoA hydrolase activity"/>
    <property type="evidence" value="ECO:0007669"/>
    <property type="project" value="TreeGrafter"/>
</dbReference>
<dbReference type="HOGENOM" id="CLU_029849_4_0_1"/>
<organism evidence="5 6">
    <name type="scientific">Latimeria chalumnae</name>
    <name type="common">Coelacanth</name>
    <dbReference type="NCBI Taxonomy" id="7897"/>
    <lineage>
        <taxon>Eukaryota</taxon>
        <taxon>Metazoa</taxon>
        <taxon>Chordata</taxon>
        <taxon>Craniata</taxon>
        <taxon>Vertebrata</taxon>
        <taxon>Euteleostomi</taxon>
        <taxon>Coelacanthiformes</taxon>
        <taxon>Coelacanthidae</taxon>
        <taxon>Latimeria</taxon>
    </lineage>
</organism>
<dbReference type="InterPro" id="IPR042490">
    <property type="entry name" value="Thio_Ohase/BAAT_N"/>
</dbReference>
<dbReference type="Gene3D" id="2.60.40.2240">
    <property type="entry name" value="Acyl-CoA thioester hydrolase/BAAT N-terminal domain"/>
    <property type="match status" value="1"/>
</dbReference>
<dbReference type="FunFam" id="3.40.50.1820:FF:000024">
    <property type="entry name" value="acyl-coenzyme A thioesterase 4"/>
    <property type="match status" value="1"/>
</dbReference>
<dbReference type="Pfam" id="PF04775">
    <property type="entry name" value="Bile_Hydr_Trans"/>
    <property type="match status" value="1"/>
</dbReference>